<dbReference type="GO" id="GO:0005737">
    <property type="term" value="C:cytoplasm"/>
    <property type="evidence" value="ECO:0007669"/>
    <property type="project" value="UniProtKB-ARBA"/>
</dbReference>
<dbReference type="SUPFAM" id="SSF48576">
    <property type="entry name" value="Terpenoid synthases"/>
    <property type="match status" value="1"/>
</dbReference>
<dbReference type="EMBL" id="JAGQFH010000001">
    <property type="protein sequence ID" value="MBR8688506.1"/>
    <property type="molecule type" value="Genomic_DNA"/>
</dbReference>
<name>A0ABD4QEI0_9BACI</name>
<dbReference type="CDD" id="cd00685">
    <property type="entry name" value="Trans_IPPS_HT"/>
    <property type="match status" value="1"/>
</dbReference>
<evidence type="ECO:0000256" key="7">
    <source>
        <dbReference type="ARBA" id="ARBA00022842"/>
    </source>
</evidence>
<evidence type="ECO:0000313" key="14">
    <source>
        <dbReference type="Proteomes" id="UP000676804"/>
    </source>
</evidence>
<evidence type="ECO:0000256" key="4">
    <source>
        <dbReference type="ARBA" id="ARBA00015100"/>
    </source>
</evidence>
<evidence type="ECO:0000256" key="3">
    <source>
        <dbReference type="ARBA" id="ARBA00012439"/>
    </source>
</evidence>
<dbReference type="Proteomes" id="UP000676804">
    <property type="component" value="Unassembled WGS sequence"/>
</dbReference>
<dbReference type="GO" id="GO:0046872">
    <property type="term" value="F:metal ion binding"/>
    <property type="evidence" value="ECO:0007669"/>
    <property type="project" value="UniProtKB-KW"/>
</dbReference>
<evidence type="ECO:0000256" key="10">
    <source>
        <dbReference type="ARBA" id="ARBA00032873"/>
    </source>
</evidence>
<keyword evidence="6" id="KW-0479">Metal-binding</keyword>
<dbReference type="PANTHER" id="PTHR43281:SF1">
    <property type="entry name" value="FARNESYL DIPHOSPHATE SYNTHASE"/>
    <property type="match status" value="1"/>
</dbReference>
<gene>
    <name evidence="13" type="ORF">KCQ59_01750</name>
</gene>
<comment type="catalytic activity">
    <reaction evidence="11">
        <text>isopentenyl diphosphate + (2E)-geranyl diphosphate = (2E,6E)-farnesyl diphosphate + diphosphate</text>
        <dbReference type="Rhea" id="RHEA:19361"/>
        <dbReference type="ChEBI" id="CHEBI:33019"/>
        <dbReference type="ChEBI" id="CHEBI:58057"/>
        <dbReference type="ChEBI" id="CHEBI:128769"/>
        <dbReference type="ChEBI" id="CHEBI:175763"/>
        <dbReference type="EC" id="2.5.1.10"/>
    </reaction>
</comment>
<dbReference type="PANTHER" id="PTHR43281">
    <property type="entry name" value="FARNESYL DIPHOSPHATE SYNTHASE"/>
    <property type="match status" value="1"/>
</dbReference>
<dbReference type="RefSeq" id="WP_193391686.1">
    <property type="nucleotide sequence ID" value="NZ_JAGQFH010000001.1"/>
</dbReference>
<keyword evidence="7" id="KW-0460">Magnesium</keyword>
<comment type="cofactor">
    <cofactor evidence="1">
        <name>Mg(2+)</name>
        <dbReference type="ChEBI" id="CHEBI:18420"/>
    </cofactor>
</comment>
<keyword evidence="8" id="KW-0414">Isoprene biosynthesis</keyword>
<dbReference type="InterPro" id="IPR053378">
    <property type="entry name" value="Prenyl_diphosphate_synthase"/>
</dbReference>
<dbReference type="GO" id="GO:0016114">
    <property type="term" value="P:terpenoid biosynthetic process"/>
    <property type="evidence" value="ECO:0007669"/>
    <property type="project" value="UniProtKB-ARBA"/>
</dbReference>
<evidence type="ECO:0000256" key="8">
    <source>
        <dbReference type="ARBA" id="ARBA00023229"/>
    </source>
</evidence>
<dbReference type="SFLD" id="SFLDS00005">
    <property type="entry name" value="Isoprenoid_Synthase_Type_I"/>
    <property type="match status" value="1"/>
</dbReference>
<dbReference type="NCBIfam" id="NF045485">
    <property type="entry name" value="FPPsyn"/>
    <property type="match status" value="1"/>
</dbReference>
<evidence type="ECO:0000256" key="6">
    <source>
        <dbReference type="ARBA" id="ARBA00022723"/>
    </source>
</evidence>
<dbReference type="Pfam" id="PF00348">
    <property type="entry name" value="polyprenyl_synt"/>
    <property type="match status" value="1"/>
</dbReference>
<dbReference type="GO" id="GO:0004337">
    <property type="term" value="F:(2E,6E)-farnesyl diphosphate synthase activity"/>
    <property type="evidence" value="ECO:0007669"/>
    <property type="project" value="UniProtKB-EC"/>
</dbReference>
<comment type="similarity">
    <text evidence="2 12">Belongs to the FPP/GGPP synthase family.</text>
</comment>
<evidence type="ECO:0000256" key="12">
    <source>
        <dbReference type="RuleBase" id="RU004466"/>
    </source>
</evidence>
<comment type="caution">
    <text evidence="13">The sequence shown here is derived from an EMBL/GenBank/DDBJ whole genome shotgun (WGS) entry which is preliminary data.</text>
</comment>
<dbReference type="FunFam" id="1.10.600.10:FF:000001">
    <property type="entry name" value="Geranylgeranyl diphosphate synthase"/>
    <property type="match status" value="1"/>
</dbReference>
<dbReference type="PROSITE" id="PS00444">
    <property type="entry name" value="POLYPRENYL_SYNTHASE_2"/>
    <property type="match status" value="1"/>
</dbReference>
<evidence type="ECO:0000256" key="2">
    <source>
        <dbReference type="ARBA" id="ARBA00006706"/>
    </source>
</evidence>
<dbReference type="AlphaFoldDB" id="A0ABD4QEI0"/>
<keyword evidence="5 12" id="KW-0808">Transferase</keyword>
<dbReference type="Gene3D" id="1.10.600.10">
    <property type="entry name" value="Farnesyl Diphosphate Synthase"/>
    <property type="match status" value="1"/>
</dbReference>
<proteinExistence type="inferred from homology"/>
<evidence type="ECO:0000256" key="11">
    <source>
        <dbReference type="ARBA" id="ARBA00049399"/>
    </source>
</evidence>
<organism evidence="13 14">
    <name type="scientific">Bacillus australimaris</name>
    <dbReference type="NCBI Taxonomy" id="1326968"/>
    <lineage>
        <taxon>Bacteria</taxon>
        <taxon>Bacillati</taxon>
        <taxon>Bacillota</taxon>
        <taxon>Bacilli</taxon>
        <taxon>Bacillales</taxon>
        <taxon>Bacillaceae</taxon>
        <taxon>Bacillus</taxon>
    </lineage>
</organism>
<dbReference type="InterPro" id="IPR000092">
    <property type="entry name" value="Polyprenyl_synt"/>
</dbReference>
<evidence type="ECO:0000256" key="9">
    <source>
        <dbReference type="ARBA" id="ARBA00032380"/>
    </source>
</evidence>
<dbReference type="InterPro" id="IPR033749">
    <property type="entry name" value="Polyprenyl_synt_CS"/>
</dbReference>
<dbReference type="SFLD" id="SFLDG01017">
    <property type="entry name" value="Polyprenyl_Transferase_Like"/>
    <property type="match status" value="1"/>
</dbReference>
<reference evidence="13 14" key="1">
    <citation type="submission" date="2021-04" db="EMBL/GenBank/DDBJ databases">
        <title>Isolation of newly marine bacteria for enzymatic activity.</title>
        <authorList>
            <person name="Hadi W.A.M."/>
            <person name="Nair A.J.J."/>
            <person name="Edwin B.T."/>
        </authorList>
    </citation>
    <scope>NUCLEOTIDE SEQUENCE [LARGE SCALE GENOMIC DNA]</scope>
    <source>
        <strain evidence="13 14">B28A</strain>
    </source>
</reference>
<protein>
    <recommendedName>
        <fullName evidence="4">Farnesyl diphosphate synthase</fullName>
        <ecNumber evidence="3">2.5.1.10</ecNumber>
    </recommendedName>
    <alternativeName>
        <fullName evidence="10">(2E,6E)-farnesyl diphosphate synthase</fullName>
    </alternativeName>
    <alternativeName>
        <fullName evidence="9">Geranyltranstransferase</fullName>
    </alternativeName>
</protein>
<evidence type="ECO:0000313" key="13">
    <source>
        <dbReference type="EMBL" id="MBR8688506.1"/>
    </source>
</evidence>
<dbReference type="InterPro" id="IPR008949">
    <property type="entry name" value="Isoprenoid_synthase_dom_sf"/>
</dbReference>
<dbReference type="EC" id="2.5.1.10" evidence="3"/>
<accession>A0ABD4QEI0</accession>
<evidence type="ECO:0000256" key="5">
    <source>
        <dbReference type="ARBA" id="ARBA00022679"/>
    </source>
</evidence>
<sequence length="298" mass="32866">MLVTSNLHDFLTTRKKAIEDYLFTYVQELNIPEDLKSSMLYSLKAGGKRLRPVLVLALLHAYGKNEEDGIPVGCAVEMIHTYSLIHDDLPCMDDDDLRRGKPTNHKVYGEATAVLAGDALLTESFRLITSQLSSSVSADQKLRIIDELVKSAGALGMVGGQFDDMEAEQNQVPLAELESIHARKTGKLLTFSVAAGAMLAGASNDDIEKLREFSYHIGIAFQIRDDILDLEGSEEKIGKRVGSDTANEKSTYPSLLTLSGAKEKLNEHITRAKEIVSNLKLEQQLLHELCDLIASRDH</sequence>
<evidence type="ECO:0000256" key="1">
    <source>
        <dbReference type="ARBA" id="ARBA00001946"/>
    </source>
</evidence>
<dbReference type="PROSITE" id="PS00723">
    <property type="entry name" value="POLYPRENYL_SYNTHASE_1"/>
    <property type="match status" value="1"/>
</dbReference>